<evidence type="ECO:0000256" key="1">
    <source>
        <dbReference type="ARBA" id="ARBA00005986"/>
    </source>
</evidence>
<comment type="caution">
    <text evidence="3">The sequence shown here is derived from an EMBL/GenBank/DDBJ whole genome shotgun (WGS) entry which is preliminary data.</text>
</comment>
<dbReference type="Proteomes" id="UP000027920">
    <property type="component" value="Unassembled WGS sequence"/>
</dbReference>
<dbReference type="STRING" id="1182545.A0A072PVP7"/>
<dbReference type="InterPro" id="IPR011008">
    <property type="entry name" value="Dimeric_a/b-barrel"/>
</dbReference>
<dbReference type="Gene3D" id="3.30.70.100">
    <property type="match status" value="1"/>
</dbReference>
<dbReference type="EMBL" id="AMGV01000003">
    <property type="protein sequence ID" value="KEF59650.1"/>
    <property type="molecule type" value="Genomic_DNA"/>
</dbReference>
<dbReference type="InterPro" id="IPR009799">
    <property type="entry name" value="EthD_dom"/>
</dbReference>
<dbReference type="RefSeq" id="XP_013262240.1">
    <property type="nucleotide sequence ID" value="XM_013406786.1"/>
</dbReference>
<keyword evidence="4" id="KW-1185">Reference proteome</keyword>
<name>A0A072PVP7_9EURO</name>
<sequence>MATDGRLIRFTILTYRKPGLSEEEFHTYWTTKHVPLVQDWLARHGILKYTQYHTPSSVREQAKSIPGLSQASIADYDGFVELTMPSLSCFDEAQKDPYYLEVVVPDELKFADVPRTKIIIGWEELYVQDGKKVEVQPGQANVVRG</sequence>
<dbReference type="Pfam" id="PF07110">
    <property type="entry name" value="EthD"/>
    <property type="match status" value="1"/>
</dbReference>
<dbReference type="GeneID" id="25279427"/>
<dbReference type="SUPFAM" id="SSF54909">
    <property type="entry name" value="Dimeric alpha+beta barrel"/>
    <property type="match status" value="1"/>
</dbReference>
<feature type="domain" description="EthD" evidence="2">
    <location>
        <begin position="17"/>
        <end position="112"/>
    </location>
</feature>
<evidence type="ECO:0000313" key="3">
    <source>
        <dbReference type="EMBL" id="KEF59650.1"/>
    </source>
</evidence>
<reference evidence="3 4" key="1">
    <citation type="submission" date="2013-03" db="EMBL/GenBank/DDBJ databases">
        <title>The Genome Sequence of Exophiala aquamarina CBS 119918.</title>
        <authorList>
            <consortium name="The Broad Institute Genomics Platform"/>
            <person name="Cuomo C."/>
            <person name="de Hoog S."/>
            <person name="Gorbushina A."/>
            <person name="Walker B."/>
            <person name="Young S.K."/>
            <person name="Zeng Q."/>
            <person name="Gargeya S."/>
            <person name="Fitzgerald M."/>
            <person name="Haas B."/>
            <person name="Abouelleil A."/>
            <person name="Allen A.W."/>
            <person name="Alvarado L."/>
            <person name="Arachchi H.M."/>
            <person name="Berlin A.M."/>
            <person name="Chapman S.B."/>
            <person name="Gainer-Dewar J."/>
            <person name="Goldberg J."/>
            <person name="Griggs A."/>
            <person name="Gujja S."/>
            <person name="Hansen M."/>
            <person name="Howarth C."/>
            <person name="Imamovic A."/>
            <person name="Ireland A."/>
            <person name="Larimer J."/>
            <person name="McCowan C."/>
            <person name="Murphy C."/>
            <person name="Pearson M."/>
            <person name="Poon T.W."/>
            <person name="Priest M."/>
            <person name="Roberts A."/>
            <person name="Saif S."/>
            <person name="Shea T."/>
            <person name="Sisk P."/>
            <person name="Sykes S."/>
            <person name="Wortman J."/>
            <person name="Nusbaum C."/>
            <person name="Birren B."/>
        </authorList>
    </citation>
    <scope>NUCLEOTIDE SEQUENCE [LARGE SCALE GENOMIC DNA]</scope>
    <source>
        <strain evidence="3 4">CBS 119918</strain>
    </source>
</reference>
<gene>
    <name evidence="3" type="ORF">A1O9_04496</name>
</gene>
<proteinExistence type="inferred from homology"/>
<comment type="similarity">
    <text evidence="1">Belongs to the tpcK family.</text>
</comment>
<dbReference type="GO" id="GO:0016491">
    <property type="term" value="F:oxidoreductase activity"/>
    <property type="evidence" value="ECO:0007669"/>
    <property type="project" value="InterPro"/>
</dbReference>
<dbReference type="HOGENOM" id="CLU_115019_0_1_1"/>
<accession>A0A072PVP7</accession>
<dbReference type="VEuPathDB" id="FungiDB:A1O9_04496"/>
<evidence type="ECO:0000259" key="2">
    <source>
        <dbReference type="Pfam" id="PF07110"/>
    </source>
</evidence>
<dbReference type="OrthoDB" id="3183782at2759"/>
<protein>
    <recommendedName>
        <fullName evidence="2">EthD domain-containing protein</fullName>
    </recommendedName>
</protein>
<evidence type="ECO:0000313" key="4">
    <source>
        <dbReference type="Proteomes" id="UP000027920"/>
    </source>
</evidence>
<organism evidence="3 4">
    <name type="scientific">Exophiala aquamarina CBS 119918</name>
    <dbReference type="NCBI Taxonomy" id="1182545"/>
    <lineage>
        <taxon>Eukaryota</taxon>
        <taxon>Fungi</taxon>
        <taxon>Dikarya</taxon>
        <taxon>Ascomycota</taxon>
        <taxon>Pezizomycotina</taxon>
        <taxon>Eurotiomycetes</taxon>
        <taxon>Chaetothyriomycetidae</taxon>
        <taxon>Chaetothyriales</taxon>
        <taxon>Herpotrichiellaceae</taxon>
        <taxon>Exophiala</taxon>
    </lineage>
</organism>
<dbReference type="AlphaFoldDB" id="A0A072PVP7"/>